<protein>
    <submittedName>
        <fullName evidence="7">Sigma-54-dependent Fis family transcriptional regulator</fullName>
    </submittedName>
</protein>
<evidence type="ECO:0000259" key="5">
    <source>
        <dbReference type="PROSITE" id="PS50045"/>
    </source>
</evidence>
<dbReference type="Pfam" id="PF00158">
    <property type="entry name" value="Sigma54_activat"/>
    <property type="match status" value="1"/>
</dbReference>
<dbReference type="InterPro" id="IPR011006">
    <property type="entry name" value="CheY-like_superfamily"/>
</dbReference>
<evidence type="ECO:0000256" key="2">
    <source>
        <dbReference type="ARBA" id="ARBA00022840"/>
    </source>
</evidence>
<keyword evidence="2" id="KW-0067">ATP-binding</keyword>
<feature type="domain" description="Response regulatory" evidence="6">
    <location>
        <begin position="11"/>
        <end position="126"/>
    </location>
</feature>
<dbReference type="EMBL" id="SSFD01000208">
    <property type="protein sequence ID" value="TXH83530.1"/>
    <property type="molecule type" value="Genomic_DNA"/>
</dbReference>
<evidence type="ECO:0000259" key="6">
    <source>
        <dbReference type="PROSITE" id="PS50110"/>
    </source>
</evidence>
<evidence type="ECO:0000256" key="3">
    <source>
        <dbReference type="ARBA" id="ARBA00023125"/>
    </source>
</evidence>
<reference evidence="7 8" key="1">
    <citation type="submission" date="2018-09" db="EMBL/GenBank/DDBJ databases">
        <title>Metagenome Assembled Genomes from an Advanced Water Purification Facility.</title>
        <authorList>
            <person name="Stamps B.W."/>
            <person name="Spear J.R."/>
        </authorList>
    </citation>
    <scope>NUCLEOTIDE SEQUENCE [LARGE SCALE GENOMIC DNA]</scope>
    <source>
        <strain evidence="7">Bin_27_1</strain>
    </source>
</reference>
<dbReference type="GO" id="GO:0005524">
    <property type="term" value="F:ATP binding"/>
    <property type="evidence" value="ECO:0007669"/>
    <property type="project" value="UniProtKB-KW"/>
</dbReference>
<dbReference type="PANTHER" id="PTHR32071:SF117">
    <property type="entry name" value="PTS-DEPENDENT DIHYDROXYACETONE KINASE OPERON REGULATORY PROTEIN-RELATED"/>
    <property type="match status" value="1"/>
</dbReference>
<feature type="modified residue" description="4-aspartylphosphate" evidence="4">
    <location>
        <position position="60"/>
    </location>
</feature>
<evidence type="ECO:0000313" key="7">
    <source>
        <dbReference type="EMBL" id="TXH83530.1"/>
    </source>
</evidence>
<dbReference type="Gene3D" id="3.40.50.300">
    <property type="entry name" value="P-loop containing nucleotide triphosphate hydrolases"/>
    <property type="match status" value="1"/>
</dbReference>
<name>A0A5C7SIB6_THASP</name>
<dbReference type="PROSITE" id="PS50110">
    <property type="entry name" value="RESPONSE_REGULATORY"/>
    <property type="match status" value="1"/>
</dbReference>
<dbReference type="InterPro" id="IPR003593">
    <property type="entry name" value="AAA+_ATPase"/>
</dbReference>
<dbReference type="SUPFAM" id="SSF52540">
    <property type="entry name" value="P-loop containing nucleoside triphosphate hydrolases"/>
    <property type="match status" value="1"/>
</dbReference>
<dbReference type="GO" id="GO:0000160">
    <property type="term" value="P:phosphorelay signal transduction system"/>
    <property type="evidence" value="ECO:0007669"/>
    <property type="project" value="InterPro"/>
</dbReference>
<keyword evidence="1" id="KW-0547">Nucleotide-binding</keyword>
<evidence type="ECO:0000256" key="4">
    <source>
        <dbReference type="PROSITE-ProRule" id="PRU00169"/>
    </source>
</evidence>
<dbReference type="SMART" id="SM00448">
    <property type="entry name" value="REC"/>
    <property type="match status" value="1"/>
</dbReference>
<dbReference type="InterPro" id="IPR027417">
    <property type="entry name" value="P-loop_NTPase"/>
</dbReference>
<proteinExistence type="predicted"/>
<dbReference type="FunFam" id="3.40.50.300:FF:000006">
    <property type="entry name" value="DNA-binding transcriptional regulator NtrC"/>
    <property type="match status" value="1"/>
</dbReference>
<dbReference type="AlphaFoldDB" id="A0A5C7SIB6"/>
<dbReference type="PROSITE" id="PS00675">
    <property type="entry name" value="SIGMA54_INTERACT_1"/>
    <property type="match status" value="1"/>
</dbReference>
<dbReference type="Proteomes" id="UP000321192">
    <property type="component" value="Unassembled WGS sequence"/>
</dbReference>
<dbReference type="InterPro" id="IPR002078">
    <property type="entry name" value="Sigma_54_int"/>
</dbReference>
<feature type="non-terminal residue" evidence="7">
    <location>
        <position position="287"/>
    </location>
</feature>
<dbReference type="Pfam" id="PF00072">
    <property type="entry name" value="Response_reg"/>
    <property type="match status" value="1"/>
</dbReference>
<dbReference type="InterPro" id="IPR025943">
    <property type="entry name" value="Sigma_54_int_dom_ATP-bd_2"/>
</dbReference>
<sequence>MATPDSTPQPRICLIEDDEIIGESLSDRFRLEGFDVDWCRTGAEARQALATRRHAVVVSDIRLPDCNGGDLFVGLLAEAPALPPFLFMTAFGAIDRAVALIQAGAADYITKPFDPDALVAKVNALATRYGVARNGSRGGERLGVSPAMERIAETLPRLARHTETLLITGESGVGKEHVARLFHHHAAGGEAPFVAVNCAAIPESLIESELFGYEKGAFTGAAKARRGYFEQAQGGTLFLDEIGDMPLSMQAKLLRVLQEHRLQRLGGETTIAVDFRLVCATHCDLKA</sequence>
<dbReference type="PROSITE" id="PS00676">
    <property type="entry name" value="SIGMA54_INTERACT_2"/>
    <property type="match status" value="1"/>
</dbReference>
<organism evidence="7 8">
    <name type="scientific">Thauera aminoaromatica</name>
    <dbReference type="NCBI Taxonomy" id="164330"/>
    <lineage>
        <taxon>Bacteria</taxon>
        <taxon>Pseudomonadati</taxon>
        <taxon>Pseudomonadota</taxon>
        <taxon>Betaproteobacteria</taxon>
        <taxon>Rhodocyclales</taxon>
        <taxon>Zoogloeaceae</taxon>
        <taxon>Thauera</taxon>
    </lineage>
</organism>
<dbReference type="GO" id="GO:0003677">
    <property type="term" value="F:DNA binding"/>
    <property type="evidence" value="ECO:0007669"/>
    <property type="project" value="UniProtKB-KW"/>
</dbReference>
<keyword evidence="4" id="KW-0597">Phosphoprotein</keyword>
<evidence type="ECO:0000256" key="1">
    <source>
        <dbReference type="ARBA" id="ARBA00022741"/>
    </source>
</evidence>
<comment type="caution">
    <text evidence="7">The sequence shown here is derived from an EMBL/GenBank/DDBJ whole genome shotgun (WGS) entry which is preliminary data.</text>
</comment>
<keyword evidence="3" id="KW-0238">DNA-binding</keyword>
<dbReference type="RefSeq" id="WP_276659347.1">
    <property type="nucleotide sequence ID" value="NZ_SSFD01000208.1"/>
</dbReference>
<dbReference type="Gene3D" id="3.40.50.2300">
    <property type="match status" value="1"/>
</dbReference>
<dbReference type="PROSITE" id="PS50045">
    <property type="entry name" value="SIGMA54_INTERACT_4"/>
    <property type="match status" value="1"/>
</dbReference>
<gene>
    <name evidence="7" type="ORF">E6Q80_13465</name>
</gene>
<dbReference type="PANTHER" id="PTHR32071">
    <property type="entry name" value="TRANSCRIPTIONAL REGULATORY PROTEIN"/>
    <property type="match status" value="1"/>
</dbReference>
<dbReference type="InterPro" id="IPR001789">
    <property type="entry name" value="Sig_transdc_resp-reg_receiver"/>
</dbReference>
<dbReference type="SMART" id="SM00382">
    <property type="entry name" value="AAA"/>
    <property type="match status" value="1"/>
</dbReference>
<dbReference type="CDD" id="cd00009">
    <property type="entry name" value="AAA"/>
    <property type="match status" value="1"/>
</dbReference>
<dbReference type="GO" id="GO:0006355">
    <property type="term" value="P:regulation of DNA-templated transcription"/>
    <property type="evidence" value="ECO:0007669"/>
    <property type="project" value="InterPro"/>
</dbReference>
<evidence type="ECO:0000313" key="8">
    <source>
        <dbReference type="Proteomes" id="UP000321192"/>
    </source>
</evidence>
<dbReference type="SUPFAM" id="SSF52172">
    <property type="entry name" value="CheY-like"/>
    <property type="match status" value="1"/>
</dbReference>
<dbReference type="InterPro" id="IPR025662">
    <property type="entry name" value="Sigma_54_int_dom_ATP-bd_1"/>
</dbReference>
<accession>A0A5C7SIB6</accession>
<feature type="domain" description="Sigma-54 factor interaction" evidence="5">
    <location>
        <begin position="141"/>
        <end position="287"/>
    </location>
</feature>